<reference evidence="2 3" key="1">
    <citation type="submission" date="2014-04" db="EMBL/GenBank/DDBJ databases">
        <authorList>
            <consortium name="DOE Joint Genome Institute"/>
            <person name="Kuo A."/>
            <person name="Kohler A."/>
            <person name="Costa M.D."/>
            <person name="Nagy L.G."/>
            <person name="Floudas D."/>
            <person name="Copeland A."/>
            <person name="Barry K.W."/>
            <person name="Cichocki N."/>
            <person name="Veneault-Fourrey C."/>
            <person name="LaButti K."/>
            <person name="Lindquist E.A."/>
            <person name="Lipzen A."/>
            <person name="Lundell T."/>
            <person name="Morin E."/>
            <person name="Murat C."/>
            <person name="Sun H."/>
            <person name="Tunlid A."/>
            <person name="Henrissat B."/>
            <person name="Grigoriev I.V."/>
            <person name="Hibbett D.S."/>
            <person name="Martin F."/>
            <person name="Nordberg H.P."/>
            <person name="Cantor M.N."/>
            <person name="Hua S.X."/>
        </authorList>
    </citation>
    <scope>NUCLEOTIDE SEQUENCE [LARGE SCALE GENOMIC DNA]</scope>
    <source>
        <strain evidence="2 3">Marx 270</strain>
    </source>
</reference>
<sequence>MGLFSALWCSRRRSRVQQAAAPTEATQMGDVDVRAASPIHSSAVPSPSNVDVPAPAPSQGDIPSTAPEAAPTEAQITIPQGQTLASNEWTRISGDLGFNPGQAQPAAYLGPQSNHLAEPPGGRSSPGTPNGLSHNSDWSSQYHPSNPTQPRGQGLLHGSNSTAPPTPRVANSSITVPSPLAINGNGTPTLTPIAQPTSIMSELPASFLSEDYMQSVAAELDNFDPQGLSRPGETGIDFEQFREWFDPLEEKVNGR</sequence>
<feature type="compositionally biased region" description="Polar residues" evidence="1">
    <location>
        <begin position="158"/>
        <end position="176"/>
    </location>
</feature>
<dbReference type="HOGENOM" id="CLU_1090380_0_0_1"/>
<dbReference type="OrthoDB" id="5600002at2759"/>
<feature type="region of interest" description="Disordered" evidence="1">
    <location>
        <begin position="92"/>
        <end position="189"/>
    </location>
</feature>
<feature type="compositionally biased region" description="Polar residues" evidence="1">
    <location>
        <begin position="125"/>
        <end position="151"/>
    </location>
</feature>
<dbReference type="Proteomes" id="UP000054217">
    <property type="component" value="Unassembled WGS sequence"/>
</dbReference>
<organism evidence="2 3">
    <name type="scientific">Pisolithus tinctorius Marx 270</name>
    <dbReference type="NCBI Taxonomy" id="870435"/>
    <lineage>
        <taxon>Eukaryota</taxon>
        <taxon>Fungi</taxon>
        <taxon>Dikarya</taxon>
        <taxon>Basidiomycota</taxon>
        <taxon>Agaricomycotina</taxon>
        <taxon>Agaricomycetes</taxon>
        <taxon>Agaricomycetidae</taxon>
        <taxon>Boletales</taxon>
        <taxon>Sclerodermatineae</taxon>
        <taxon>Pisolithaceae</taxon>
        <taxon>Pisolithus</taxon>
    </lineage>
</organism>
<feature type="compositionally biased region" description="Polar residues" evidence="1">
    <location>
        <begin position="39"/>
        <end position="49"/>
    </location>
</feature>
<accession>A0A0C3N7J8</accession>
<evidence type="ECO:0000256" key="1">
    <source>
        <dbReference type="SAM" id="MobiDB-lite"/>
    </source>
</evidence>
<dbReference type="AlphaFoldDB" id="A0A0C3N7J8"/>
<keyword evidence="3" id="KW-1185">Reference proteome</keyword>
<gene>
    <name evidence="2" type="ORF">M404DRAFT_1006303</name>
</gene>
<reference evidence="3" key="2">
    <citation type="submission" date="2015-01" db="EMBL/GenBank/DDBJ databases">
        <title>Evolutionary Origins and Diversification of the Mycorrhizal Mutualists.</title>
        <authorList>
            <consortium name="DOE Joint Genome Institute"/>
            <consortium name="Mycorrhizal Genomics Consortium"/>
            <person name="Kohler A."/>
            <person name="Kuo A."/>
            <person name="Nagy L.G."/>
            <person name="Floudas D."/>
            <person name="Copeland A."/>
            <person name="Barry K.W."/>
            <person name="Cichocki N."/>
            <person name="Veneault-Fourrey C."/>
            <person name="LaButti K."/>
            <person name="Lindquist E.A."/>
            <person name="Lipzen A."/>
            <person name="Lundell T."/>
            <person name="Morin E."/>
            <person name="Murat C."/>
            <person name="Riley R."/>
            <person name="Ohm R."/>
            <person name="Sun H."/>
            <person name="Tunlid A."/>
            <person name="Henrissat B."/>
            <person name="Grigoriev I.V."/>
            <person name="Hibbett D.S."/>
            <person name="Martin F."/>
        </authorList>
    </citation>
    <scope>NUCLEOTIDE SEQUENCE [LARGE SCALE GENOMIC DNA]</scope>
    <source>
        <strain evidence="3">Marx 270</strain>
    </source>
</reference>
<dbReference type="STRING" id="870435.A0A0C3N7J8"/>
<proteinExistence type="predicted"/>
<evidence type="ECO:0000313" key="3">
    <source>
        <dbReference type="Proteomes" id="UP000054217"/>
    </source>
</evidence>
<evidence type="ECO:0000313" key="2">
    <source>
        <dbReference type="EMBL" id="KIN97024.1"/>
    </source>
</evidence>
<feature type="region of interest" description="Disordered" evidence="1">
    <location>
        <begin position="38"/>
        <end position="72"/>
    </location>
</feature>
<protein>
    <submittedName>
        <fullName evidence="2">Uncharacterized protein</fullName>
    </submittedName>
</protein>
<dbReference type="InParanoid" id="A0A0C3N7J8"/>
<name>A0A0C3N7J8_PISTI</name>
<dbReference type="EMBL" id="KN832035">
    <property type="protein sequence ID" value="KIN97024.1"/>
    <property type="molecule type" value="Genomic_DNA"/>
</dbReference>